<feature type="domain" description="Dynein heavy chain coiled coil stalk" evidence="16">
    <location>
        <begin position="299"/>
        <end position="643"/>
    </location>
</feature>
<dbReference type="Gene3D" id="1.20.920.20">
    <property type="match status" value="1"/>
</dbReference>
<dbReference type="GO" id="GO:0007018">
    <property type="term" value="P:microtubule-based movement"/>
    <property type="evidence" value="ECO:0007669"/>
    <property type="project" value="InterPro"/>
</dbReference>
<dbReference type="Pfam" id="PF03028">
    <property type="entry name" value="Dynein_heavy"/>
    <property type="match status" value="1"/>
</dbReference>
<feature type="domain" description="Dynein heavy chain AAA lid" evidence="19">
    <location>
        <begin position="1279"/>
        <end position="1418"/>
    </location>
</feature>
<dbReference type="Gene3D" id="1.10.8.1220">
    <property type="match status" value="1"/>
</dbReference>
<dbReference type="EMBL" id="JTDE01002902">
    <property type="protein sequence ID" value="KAF7256718.1"/>
    <property type="molecule type" value="Genomic_DNA"/>
</dbReference>
<keyword evidence="5" id="KW-0677">Repeat</keyword>
<dbReference type="GO" id="GO:0005930">
    <property type="term" value="C:axoneme"/>
    <property type="evidence" value="ECO:0007669"/>
    <property type="project" value="UniProtKB-SubCell"/>
</dbReference>
<comment type="subcellular location">
    <subcellularLocation>
        <location evidence="1">Cytoplasm</location>
        <location evidence="1">Cytoskeleton</location>
        <location evidence="1">Cilium axoneme</location>
    </subcellularLocation>
</comment>
<feature type="domain" description="Dynein heavy chain AAA module D4" evidence="17">
    <location>
        <begin position="24"/>
        <end position="285"/>
    </location>
</feature>
<keyword evidence="10" id="KW-0969">Cilium</keyword>
<evidence type="ECO:0000259" key="17">
    <source>
        <dbReference type="Pfam" id="PF12780"/>
    </source>
</evidence>
<accession>A0A8S9YY73</accession>
<dbReference type="GO" id="GO:0030286">
    <property type="term" value="C:dynein complex"/>
    <property type="evidence" value="ECO:0007669"/>
    <property type="project" value="UniProtKB-KW"/>
</dbReference>
<dbReference type="InterPro" id="IPR027417">
    <property type="entry name" value="P-loop_NTPase"/>
</dbReference>
<dbReference type="FunFam" id="3.40.50.300:FF:002141">
    <property type="entry name" value="Dynein heavy chain"/>
    <property type="match status" value="1"/>
</dbReference>
<keyword evidence="3" id="KW-0963">Cytoplasm</keyword>
<dbReference type="InterPro" id="IPR004273">
    <property type="entry name" value="Dynein_heavy_D6_P-loop"/>
</dbReference>
<evidence type="ECO:0000313" key="21">
    <source>
        <dbReference type="EMBL" id="KAF7256718.1"/>
    </source>
</evidence>
<dbReference type="FunFam" id="1.20.920.20:FF:000004">
    <property type="entry name" value="Dynein axonemal heavy chain 5"/>
    <property type="match status" value="1"/>
</dbReference>
<keyword evidence="12" id="KW-0206">Cytoskeleton</keyword>
<dbReference type="InterPro" id="IPR041658">
    <property type="entry name" value="AAA_lid_11"/>
</dbReference>
<evidence type="ECO:0000256" key="7">
    <source>
        <dbReference type="ARBA" id="ARBA00022840"/>
    </source>
</evidence>
<keyword evidence="8" id="KW-0243">Dynein</keyword>
<dbReference type="OrthoDB" id="286107at2759"/>
<comment type="similarity">
    <text evidence="2">Belongs to the dynein heavy chain family.</text>
</comment>
<feature type="coiled-coil region" evidence="14">
    <location>
        <begin position="525"/>
        <end position="569"/>
    </location>
</feature>
<dbReference type="PANTHER" id="PTHR46961">
    <property type="entry name" value="DYNEIN HEAVY CHAIN 1, AXONEMAL-LIKE PROTEIN"/>
    <property type="match status" value="1"/>
</dbReference>
<evidence type="ECO:0000256" key="10">
    <source>
        <dbReference type="ARBA" id="ARBA00023069"/>
    </source>
</evidence>
<dbReference type="GO" id="GO:0005874">
    <property type="term" value="C:microtubule"/>
    <property type="evidence" value="ECO:0007669"/>
    <property type="project" value="UniProtKB-KW"/>
</dbReference>
<sequence length="1731" mass="198452">MQQLKGRLIKFLRQYNESVRGLQMDLVLFQDAMIQLMRIARILYLPKGHALLVGVGGSGKQSLTRLASFIAGYQTYQIALSRSYNVNNLLDDLKVLYRTAGLNGKGITFLFTDQEVKDEAFLEYLNNMLSSGVISNLFTREEMDEMCQELVPIMKKEFPRRPLTNENLRAYFYSRTRQHLHISLCFSPVEEKFRTRALKFPGLFSGCTIIWFHRWPRDALVAVADHYLQSFQMVCSTTIKTEVINAMGIIHDGVAESCSDYFLRYRRQTHVTPKSYLSFLMSYKTVYKQQYDHFARLAERMNGGLKKLAEAQESVSELSKELVVKERELEVANKEAEKVLQTVTLQQLASTEIRNKVQSVKDKAQAIVDEIDRDRAVAEAKLEAAKPALQEAEDALNTIKPADIATVRRLGKPPNLIMRIMDCVLLLFQRRLEMYQADMERLCPRPSWSESMKLMTNSGFLTLLVTFPKDSINAETVELLEPYISMEDYTLDVAKKVCGNVAGLLSWTRAMAYFYSINKEVLPMKDNLVKQEARLNRAMKDLQATQTVLDEKELELAKVQAVYEDALRRKKVLMDDAEHCRRKMTTASTLIGSLGDEQARWTDESKSFKEHIISLVGDVLIATAFLSYCGPFNQDFRQTLINAWHKEIRIRKIPGSALVNLIAMLTDQTQLGEWKLQGLPTDELSVQNGIIVDKASRYPLLIDPQGQGKTWIKNREKSNDMLVTTLMNKYFRQHLEDVLSQGRALLIEDVGEQLDPALDNVLERNFIKQGSMFKVKVGDKEVDVMKGFKLYITTKLANPLYTPEVSARTSIIDFTVTMKGLEDQLLGRVILSERQELESQRLLLMEDVQANKTKIKQLEDSLLLRLASVEGSLVDDVDLIVVLNSTKSTAAEVSRKLEIASETEMQINTAREEYRPIATRGSVLYFLIVEMSLVNCMYQTSLRQFLNLFDIALSKADKSPVTLKRINSVIEYMTLSVWRYVIRGLYEVHKPVFSLLLALKIDLQAGRIRHEEFQCFIKGGASLDLNTVRPKPHKWITDMTWLHLVALSNLNQFAIILDQVQQNERAWHSWFDKATPESELVPDGYQQSLDPFRRLLLIRAWCPDRVMNQAAIFVTASLGQKFSETFVLDLDSVYAESTPRWPMVGLLSMGSDPTSQIELLAKKYRLECRTISMGQGQEVHAHRLLMHSIIAGGWVLLQNCHLSLAYLTEVLNLLLDTEQLHEDFRLWVTTAVNTQFPISFLQTAIKFTTEPPQGIKASLKRTYTSFTQDYLDISGQPQWKPLVFSVAFLHTTVQERRQYGPLGWNIPYEFNTADLNASLQFIQNHLDDIDVKKGIDWKCVRYMLGEIQYGGRVTDDYDKRLLVTYCKTWFQEAMFTPEFTFAEGFEIPKFTKLPDILNWISELPSTDSPEVFGLHANANIAYQSKKAKNILDCILDIQPKDASAGSGETREDVVYRMADDMLNKMPANYVAFEVSEKLNQMGVLQPMNIFLRQELDRMQRLIGMVRICLTDLKLAIEGAVVMSESLREALDCMYDARIPASWTKLSWDSSTLGFWFTELVERNHQFSDWLFNGRPSCFWMTGFFNPQGFLTAIRQEVTRSHRGWALDTVALWNDVTKHTRDDVIRAPQEGAYVYGLFLEGADFDRRNLRLCEAKSKVLYEPMPVIHVQALDISKDKEIPSSLLTNTYICPVYRKPRRTDQTYVTSLYLRCPVSKPHEHWVLRGTALLCDIR</sequence>
<dbReference type="Gene3D" id="3.40.50.300">
    <property type="entry name" value="P-loop containing nucleotide triphosphate hydrolases"/>
    <property type="match status" value="3"/>
</dbReference>
<dbReference type="GO" id="GO:0045505">
    <property type="term" value="F:dynein intermediate chain binding"/>
    <property type="evidence" value="ECO:0007669"/>
    <property type="project" value="InterPro"/>
</dbReference>
<evidence type="ECO:0000256" key="13">
    <source>
        <dbReference type="ARBA" id="ARBA00023273"/>
    </source>
</evidence>
<feature type="coiled-coil region" evidence="14">
    <location>
        <begin position="308"/>
        <end position="342"/>
    </location>
</feature>
<dbReference type="Proteomes" id="UP000822476">
    <property type="component" value="Unassembled WGS sequence"/>
</dbReference>
<evidence type="ECO:0000256" key="11">
    <source>
        <dbReference type="ARBA" id="ARBA00023175"/>
    </source>
</evidence>
<evidence type="ECO:0000256" key="5">
    <source>
        <dbReference type="ARBA" id="ARBA00022737"/>
    </source>
</evidence>
<organism evidence="21 22">
    <name type="scientific">Paragonimus skrjabini miyazakii</name>
    <dbReference type="NCBI Taxonomy" id="59628"/>
    <lineage>
        <taxon>Eukaryota</taxon>
        <taxon>Metazoa</taxon>
        <taxon>Spiralia</taxon>
        <taxon>Lophotrochozoa</taxon>
        <taxon>Platyhelminthes</taxon>
        <taxon>Trematoda</taxon>
        <taxon>Digenea</taxon>
        <taxon>Plagiorchiida</taxon>
        <taxon>Troglotremata</taxon>
        <taxon>Troglotrematidae</taxon>
        <taxon>Paragonimus</taxon>
    </lineage>
</organism>
<keyword evidence="9 14" id="KW-0175">Coiled coil</keyword>
<keyword evidence="7" id="KW-0067">ATP-binding</keyword>
<dbReference type="InterPro" id="IPR026983">
    <property type="entry name" value="DHC"/>
</dbReference>
<dbReference type="Pfam" id="PF12777">
    <property type="entry name" value="MT"/>
    <property type="match status" value="1"/>
</dbReference>
<dbReference type="Gene3D" id="3.10.490.20">
    <property type="match status" value="1"/>
</dbReference>
<dbReference type="InterPro" id="IPR041228">
    <property type="entry name" value="Dynein_C"/>
</dbReference>
<evidence type="ECO:0000259" key="19">
    <source>
        <dbReference type="Pfam" id="PF18198"/>
    </source>
</evidence>
<dbReference type="Pfam" id="PF12781">
    <property type="entry name" value="AAA_9"/>
    <property type="match status" value="1"/>
</dbReference>
<evidence type="ECO:0000256" key="6">
    <source>
        <dbReference type="ARBA" id="ARBA00022741"/>
    </source>
</evidence>
<evidence type="ECO:0000259" key="16">
    <source>
        <dbReference type="Pfam" id="PF12777"/>
    </source>
</evidence>
<dbReference type="SUPFAM" id="SSF52540">
    <property type="entry name" value="P-loop containing nucleoside triphosphate hydrolases"/>
    <property type="match status" value="1"/>
</dbReference>
<dbReference type="GO" id="GO:0051959">
    <property type="term" value="F:dynein light intermediate chain binding"/>
    <property type="evidence" value="ECO:0007669"/>
    <property type="project" value="InterPro"/>
</dbReference>
<evidence type="ECO:0000259" key="18">
    <source>
        <dbReference type="Pfam" id="PF12781"/>
    </source>
</evidence>
<reference evidence="21" key="1">
    <citation type="submission" date="2019-07" db="EMBL/GenBank/DDBJ databases">
        <title>Annotation for the trematode Paragonimus miyazaki's.</title>
        <authorList>
            <person name="Choi Y.-J."/>
        </authorList>
    </citation>
    <scope>NUCLEOTIDE SEQUENCE</scope>
    <source>
        <strain evidence="21">Japan</strain>
    </source>
</reference>
<name>A0A8S9YY73_9TREM</name>
<protein>
    <recommendedName>
        <fullName evidence="23">Dynein, axonemal, heavy chain 5</fullName>
    </recommendedName>
</protein>
<dbReference type="FunFam" id="3.10.490.20:FF:000010">
    <property type="entry name" value="Dynein heavy chain, putative"/>
    <property type="match status" value="1"/>
</dbReference>
<comment type="caution">
    <text evidence="21">The sequence shown here is derived from an EMBL/GenBank/DDBJ whole genome shotgun (WGS) entry which is preliminary data.</text>
</comment>
<dbReference type="FunFam" id="1.10.8.720:FF:000004">
    <property type="entry name" value="Dynein heavy chain 5, axonemal"/>
    <property type="match status" value="1"/>
</dbReference>
<evidence type="ECO:0000256" key="14">
    <source>
        <dbReference type="SAM" id="Coils"/>
    </source>
</evidence>
<proteinExistence type="inferred from homology"/>
<evidence type="ECO:0000256" key="8">
    <source>
        <dbReference type="ARBA" id="ARBA00023017"/>
    </source>
</evidence>
<gene>
    <name evidence="21" type="ORF">EG68_06531</name>
</gene>
<evidence type="ECO:0000313" key="22">
    <source>
        <dbReference type="Proteomes" id="UP000822476"/>
    </source>
</evidence>
<dbReference type="GO" id="GO:0005524">
    <property type="term" value="F:ATP binding"/>
    <property type="evidence" value="ECO:0007669"/>
    <property type="project" value="UniProtKB-KW"/>
</dbReference>
<keyword evidence="13" id="KW-0966">Cell projection</keyword>
<dbReference type="FunFam" id="1.10.8.1220:FF:000001">
    <property type="entry name" value="Dynein axonemal heavy chain 5"/>
    <property type="match status" value="1"/>
</dbReference>
<keyword evidence="22" id="KW-1185">Reference proteome</keyword>
<dbReference type="Pfam" id="PF12780">
    <property type="entry name" value="AAA_8"/>
    <property type="match status" value="1"/>
</dbReference>
<evidence type="ECO:0008006" key="23">
    <source>
        <dbReference type="Google" id="ProtNLM"/>
    </source>
</evidence>
<dbReference type="InterPro" id="IPR042219">
    <property type="entry name" value="AAA_lid_11_sf"/>
</dbReference>
<evidence type="ECO:0000256" key="4">
    <source>
        <dbReference type="ARBA" id="ARBA00022701"/>
    </source>
</evidence>
<evidence type="ECO:0000256" key="1">
    <source>
        <dbReference type="ARBA" id="ARBA00004430"/>
    </source>
</evidence>
<dbReference type="FunFam" id="3.40.50.300:FF:000320">
    <property type="entry name" value="Dynein, axonemal, heavy chain 5"/>
    <property type="match status" value="1"/>
</dbReference>
<dbReference type="FunFam" id="1.20.1270.280:FF:000002">
    <property type="entry name" value="Dynein heavy chain 5, axonemal"/>
    <property type="match status" value="1"/>
</dbReference>
<evidence type="ECO:0000256" key="12">
    <source>
        <dbReference type="ARBA" id="ARBA00023212"/>
    </source>
</evidence>
<evidence type="ECO:0000256" key="2">
    <source>
        <dbReference type="ARBA" id="ARBA00008887"/>
    </source>
</evidence>
<dbReference type="Gene3D" id="6.10.140.1060">
    <property type="match status" value="1"/>
</dbReference>
<dbReference type="InterPro" id="IPR024317">
    <property type="entry name" value="Dynein_heavy_chain_D4_dom"/>
</dbReference>
<evidence type="ECO:0000259" key="20">
    <source>
        <dbReference type="Pfam" id="PF18199"/>
    </source>
</evidence>
<dbReference type="Pfam" id="PF18199">
    <property type="entry name" value="Dynein_C"/>
    <property type="match status" value="1"/>
</dbReference>
<feature type="domain" description="Dynein heavy chain region D6 P-loop" evidence="15">
    <location>
        <begin position="1139"/>
        <end position="1248"/>
    </location>
</feature>
<dbReference type="GO" id="GO:0031514">
    <property type="term" value="C:motile cilium"/>
    <property type="evidence" value="ECO:0007669"/>
    <property type="project" value="UniProtKB-ARBA"/>
</dbReference>
<dbReference type="Pfam" id="PF18198">
    <property type="entry name" value="AAA_lid_11"/>
    <property type="match status" value="1"/>
</dbReference>
<dbReference type="Gene3D" id="1.10.8.720">
    <property type="entry name" value="Region D6 of dynein motor"/>
    <property type="match status" value="1"/>
</dbReference>
<dbReference type="PANTHER" id="PTHR46961:SF19">
    <property type="entry name" value="DYNEIN HEAVY CHAIN 5, AXONEMAL"/>
    <property type="match status" value="1"/>
</dbReference>
<evidence type="ECO:0000259" key="15">
    <source>
        <dbReference type="Pfam" id="PF03028"/>
    </source>
</evidence>
<dbReference type="FunFam" id="3.40.50.300:FF:000049">
    <property type="entry name" value="Dynein, axonemal, heavy chain 5"/>
    <property type="match status" value="1"/>
</dbReference>
<keyword evidence="11" id="KW-0505">Motor protein</keyword>
<dbReference type="Gene3D" id="1.20.1270.280">
    <property type="match status" value="1"/>
</dbReference>
<feature type="domain" description="Dynein heavy chain ATP-binding dynein motor region" evidence="18">
    <location>
        <begin position="673"/>
        <end position="893"/>
    </location>
</feature>
<keyword evidence="6" id="KW-0547">Nucleotide-binding</keyword>
<feature type="domain" description="Dynein heavy chain C-terminal" evidence="20">
    <location>
        <begin position="1425"/>
        <end position="1728"/>
    </location>
</feature>
<evidence type="ECO:0000256" key="3">
    <source>
        <dbReference type="ARBA" id="ARBA00022490"/>
    </source>
</evidence>
<dbReference type="InterPro" id="IPR024743">
    <property type="entry name" value="Dynein_HC_stalk"/>
</dbReference>
<dbReference type="GO" id="GO:0008569">
    <property type="term" value="F:minus-end-directed microtubule motor activity"/>
    <property type="evidence" value="ECO:0007669"/>
    <property type="project" value="InterPro"/>
</dbReference>
<dbReference type="InterPro" id="IPR043160">
    <property type="entry name" value="Dynein_C_barrel"/>
</dbReference>
<evidence type="ECO:0000256" key="9">
    <source>
        <dbReference type="ARBA" id="ARBA00023054"/>
    </source>
</evidence>
<dbReference type="InterPro" id="IPR035706">
    <property type="entry name" value="AAA_9"/>
</dbReference>
<keyword evidence="4" id="KW-0493">Microtubule</keyword>